<keyword evidence="4" id="KW-1185">Reference proteome</keyword>
<feature type="domain" description="YCII-related" evidence="2">
    <location>
        <begin position="1"/>
        <end position="112"/>
    </location>
</feature>
<gene>
    <name evidence="3" type="ORF">FIV34_00935</name>
</gene>
<dbReference type="Gene3D" id="3.30.70.1060">
    <property type="entry name" value="Dimeric alpha+beta barrel"/>
    <property type="match status" value="2"/>
</dbReference>
<dbReference type="SUPFAM" id="SSF54909">
    <property type="entry name" value="Dimeric alpha+beta barrel"/>
    <property type="match status" value="2"/>
</dbReference>
<dbReference type="Pfam" id="PF03795">
    <property type="entry name" value="YCII"/>
    <property type="match status" value="2"/>
</dbReference>
<dbReference type="EMBL" id="CP041046">
    <property type="protein sequence ID" value="QDE37868.1"/>
    <property type="molecule type" value="Genomic_DNA"/>
</dbReference>
<comment type="similarity">
    <text evidence="1">Belongs to the YciI family.</text>
</comment>
<protein>
    <recommendedName>
        <fullName evidence="2">YCII-related domain-containing protein</fullName>
    </recommendedName>
</protein>
<dbReference type="OrthoDB" id="9807535at2"/>
<feature type="domain" description="YCII-related" evidence="2">
    <location>
        <begin position="151"/>
        <end position="235"/>
    </location>
</feature>
<dbReference type="PANTHER" id="PTHR35174:SF4">
    <property type="entry name" value="BLL7163 PROTEIN"/>
    <property type="match status" value="1"/>
</dbReference>
<dbReference type="AlphaFoldDB" id="A0A4Y5YZV0"/>
<proteinExistence type="inferred from homology"/>
<dbReference type="Proteomes" id="UP000316093">
    <property type="component" value="Chromosome"/>
</dbReference>
<sequence length="256" mass="27940">MHFLIVRKADSDSEAGAPVTRELVDAMAAYCDELAVQGRFHAGEGLKPSRDGVRVHFTAGREPVLTDGPFAEAKELVAGFSVIEADSMDDAVAWVKGWPTEDANGHAEIELRPIGCPGGLSNFGDPAEDESGRTRYIVMLKANARSETDWNPGPEILGRMAEANRAGHEAGYLIAGNGLSSSRHARRVRFSKGQPQVFDGPFAEIKEMVAGFWVLRVDSLDDVIAWTRTYPFPDGDDARLEIRPLYDMEELLAPLA</sequence>
<dbReference type="InterPro" id="IPR005545">
    <property type="entry name" value="YCII"/>
</dbReference>
<evidence type="ECO:0000259" key="2">
    <source>
        <dbReference type="Pfam" id="PF03795"/>
    </source>
</evidence>
<dbReference type="PANTHER" id="PTHR35174">
    <property type="entry name" value="BLL7171 PROTEIN-RELATED"/>
    <property type="match status" value="1"/>
</dbReference>
<name>A0A4Y5YZV0_9GAMM</name>
<dbReference type="InterPro" id="IPR011008">
    <property type="entry name" value="Dimeric_a/b-barrel"/>
</dbReference>
<evidence type="ECO:0000313" key="3">
    <source>
        <dbReference type="EMBL" id="QDE37868.1"/>
    </source>
</evidence>
<evidence type="ECO:0000256" key="1">
    <source>
        <dbReference type="ARBA" id="ARBA00007689"/>
    </source>
</evidence>
<accession>A0A4Y5YZV0</accession>
<dbReference type="RefSeq" id="WP_139978778.1">
    <property type="nucleotide sequence ID" value="NZ_CP041046.1"/>
</dbReference>
<organism evidence="3 4">
    <name type="scientific">Luteibacter pinisoli</name>
    <dbReference type="NCBI Taxonomy" id="2589080"/>
    <lineage>
        <taxon>Bacteria</taxon>
        <taxon>Pseudomonadati</taxon>
        <taxon>Pseudomonadota</taxon>
        <taxon>Gammaproteobacteria</taxon>
        <taxon>Lysobacterales</taxon>
        <taxon>Rhodanobacteraceae</taxon>
        <taxon>Luteibacter</taxon>
    </lineage>
</organism>
<dbReference type="KEGG" id="lpy:FIV34_00935"/>
<evidence type="ECO:0000313" key="4">
    <source>
        <dbReference type="Proteomes" id="UP000316093"/>
    </source>
</evidence>
<reference evidence="3 4" key="1">
    <citation type="submission" date="2019-06" db="EMBL/GenBank/DDBJ databases">
        <title>A complete genome sequence for Luteibacter pinisoli MAH-14.</title>
        <authorList>
            <person name="Baltrus D.A."/>
        </authorList>
    </citation>
    <scope>NUCLEOTIDE SEQUENCE [LARGE SCALE GENOMIC DNA]</scope>
    <source>
        <strain evidence="3 4">MAH-14</strain>
    </source>
</reference>